<feature type="transmembrane region" description="Helical" evidence="1">
    <location>
        <begin position="307"/>
        <end position="326"/>
    </location>
</feature>
<dbReference type="STRING" id="650850.SAMN04488129_102126"/>
<accession>A0A1H7H2F0</accession>
<dbReference type="Proteomes" id="UP000198807">
    <property type="component" value="Unassembled WGS sequence"/>
</dbReference>
<dbReference type="GO" id="GO:0016020">
    <property type="term" value="C:membrane"/>
    <property type="evidence" value="ECO:0007669"/>
    <property type="project" value="InterPro"/>
</dbReference>
<proteinExistence type="predicted"/>
<dbReference type="GO" id="GO:0045227">
    <property type="term" value="P:capsule polysaccharide biosynthetic process"/>
    <property type="evidence" value="ECO:0007669"/>
    <property type="project" value="InterPro"/>
</dbReference>
<feature type="transmembrane region" description="Helical" evidence="1">
    <location>
        <begin position="161"/>
        <end position="180"/>
    </location>
</feature>
<dbReference type="EMBL" id="FOBC01000002">
    <property type="protein sequence ID" value="SEK44573.1"/>
    <property type="molecule type" value="Genomic_DNA"/>
</dbReference>
<feature type="transmembrane region" description="Helical" evidence="1">
    <location>
        <begin position="250"/>
        <end position="271"/>
    </location>
</feature>
<sequence length="1070" mass="118269">MNWDLLPFHIFPEGSLASSVITTVWVGVAVVAFFNLRFGWSLAGLVVPGYLVPLLLIKPWSVAVIIGEGMVTYLVVQAVSTLGGRYLGLADFFGRDRFFALVLTSIIVRVVFDAYWLPGLGAWVDANFGLDFDYANNLHSFGLIIVALIANNFWKPGLVRGTFWLLVTLAATFMLVRFGLMELTNFSASNLNYLYEDVASSILASPKAYIILLTTAFIASRMNLHYAWEFNGILIPSLLALQWYQPSKLLLTFAEVGVILIAVHLLLKLPFFGNINLSGARKLFFFFSVGFAYKLLLGYGFEFFAPWIKVTDFFAFGYLISTLLALKIHDKDIGIRVTRATLQTSLTAVVLASLVGFALSFIPAQLIDDATDTERLVVPPQTQATLEDVLLRQRVIDYGVVGRENLPQPSGTQLSRFQDALLALEQYRDEGRPEQLEQAQRRLGELDYAIGRAEDRYLVLSEVGEPRGWGTFVIDIQPQSQLVVEIPAAIDERGITEAGLALFRDQQAAALAVSSVRLRESTVGSSDVTRNPGTFFHQFHQIFGPRNALQVRLITRAAARELLSGRAPEASNLLAMPSQLLVKQQLPEDLRLQSLESLLGDMALRWESPAIPNVQRERTRSGFAELYLSPDSLRPLLARSHSQGASSTPLVTHEGALSDYLLEHISVMREAGGLGFRQPSLDELLFLDLEVLSPLLELAVSGPQRAWSEDTLNELRYLNGLARGLGYRIIHFHDRARDQDYLILENAQDATPSQPWGTFVIGTGVTSSQLVQIPRPRYENNTLEAGTLLFQSLDAGALLIAGSHPFLDPAGASDVLNPRNPRSLFNLVHQVFVREAEGAPLLITQVRGMGEQASTRAPSLLAFEDGLRPDAAPLPLRERLRETLEIMGLAPEEVRGAEETAGYEVGSSAQTRYLAATRNADFAIAWIAPSARRAFELPSDDRQQQLQFQALQIDTLSGTLAERIERHGLVQAPLPESVQSLLEHHVQTGDIVALRTLQHQGYHLARVLDPDSRQAFLLVTDVDDARAILAIANLNPLSREVIEPAPGRLGAELENFIARRAFLMRQGGGK</sequence>
<protein>
    <submittedName>
        <fullName evidence="2">Capsule biosynthesis CapC</fullName>
    </submittedName>
</protein>
<dbReference type="InterPro" id="IPR008338">
    <property type="entry name" value="Capsule_biosynth_CapC"/>
</dbReference>
<dbReference type="RefSeq" id="WP_089710070.1">
    <property type="nucleotide sequence ID" value="NZ_FOBC01000002.1"/>
</dbReference>
<keyword evidence="1" id="KW-0472">Membrane</keyword>
<organism evidence="2 3">
    <name type="scientific">Halomonas daqiaonensis</name>
    <dbReference type="NCBI Taxonomy" id="650850"/>
    <lineage>
        <taxon>Bacteria</taxon>
        <taxon>Pseudomonadati</taxon>
        <taxon>Pseudomonadota</taxon>
        <taxon>Gammaproteobacteria</taxon>
        <taxon>Oceanospirillales</taxon>
        <taxon>Halomonadaceae</taxon>
        <taxon>Halomonas</taxon>
    </lineage>
</organism>
<evidence type="ECO:0000313" key="2">
    <source>
        <dbReference type="EMBL" id="SEK44573.1"/>
    </source>
</evidence>
<keyword evidence="1" id="KW-1133">Transmembrane helix</keyword>
<feature type="transmembrane region" description="Helical" evidence="1">
    <location>
        <begin position="63"/>
        <end position="86"/>
    </location>
</feature>
<reference evidence="3" key="1">
    <citation type="submission" date="2016-10" db="EMBL/GenBank/DDBJ databases">
        <authorList>
            <person name="Varghese N."/>
            <person name="Submissions S."/>
        </authorList>
    </citation>
    <scope>NUCLEOTIDE SEQUENCE [LARGE SCALE GENOMIC DNA]</scope>
    <source>
        <strain evidence="3">CGMCC 1.9150</strain>
    </source>
</reference>
<dbReference type="Pfam" id="PF14102">
    <property type="entry name" value="Caps_synth_CapC"/>
    <property type="match status" value="2"/>
</dbReference>
<name>A0A1H7H2F0_9GAMM</name>
<feature type="transmembrane region" description="Helical" evidence="1">
    <location>
        <begin position="98"/>
        <end position="117"/>
    </location>
</feature>
<feature type="transmembrane region" description="Helical" evidence="1">
    <location>
        <begin position="226"/>
        <end position="244"/>
    </location>
</feature>
<evidence type="ECO:0000256" key="1">
    <source>
        <dbReference type="SAM" id="Phobius"/>
    </source>
</evidence>
<dbReference type="OrthoDB" id="5630352at2"/>
<feature type="transmembrane region" description="Helical" evidence="1">
    <location>
        <begin position="15"/>
        <end position="34"/>
    </location>
</feature>
<keyword evidence="3" id="KW-1185">Reference proteome</keyword>
<dbReference type="AlphaFoldDB" id="A0A1H7H2F0"/>
<feature type="transmembrane region" description="Helical" evidence="1">
    <location>
        <begin position="200"/>
        <end position="219"/>
    </location>
</feature>
<feature type="transmembrane region" description="Helical" evidence="1">
    <location>
        <begin position="346"/>
        <end position="367"/>
    </location>
</feature>
<gene>
    <name evidence="2" type="ORF">SAMN04488129_102126</name>
</gene>
<feature type="transmembrane region" description="Helical" evidence="1">
    <location>
        <begin position="39"/>
        <end position="57"/>
    </location>
</feature>
<evidence type="ECO:0000313" key="3">
    <source>
        <dbReference type="Proteomes" id="UP000198807"/>
    </source>
</evidence>
<keyword evidence="1" id="KW-0812">Transmembrane</keyword>
<feature type="transmembrane region" description="Helical" evidence="1">
    <location>
        <begin position="283"/>
        <end position="301"/>
    </location>
</feature>
<feature type="transmembrane region" description="Helical" evidence="1">
    <location>
        <begin position="137"/>
        <end position="154"/>
    </location>
</feature>